<dbReference type="InterPro" id="IPR009003">
    <property type="entry name" value="Peptidase_S1_PA"/>
</dbReference>
<dbReference type="SMART" id="SM00228">
    <property type="entry name" value="PDZ"/>
    <property type="match status" value="1"/>
</dbReference>
<protein>
    <recommendedName>
        <fullName evidence="5">PDZ domain-containing protein</fullName>
    </recommendedName>
</protein>
<dbReference type="EMBL" id="MHQC01000014">
    <property type="protein sequence ID" value="OGZ95277.1"/>
    <property type="molecule type" value="Genomic_DNA"/>
</dbReference>
<evidence type="ECO:0000313" key="7">
    <source>
        <dbReference type="Proteomes" id="UP000177152"/>
    </source>
</evidence>
<dbReference type="PANTHER" id="PTHR43343:SF3">
    <property type="entry name" value="PROTEASE DO-LIKE 8, CHLOROPLASTIC"/>
    <property type="match status" value="1"/>
</dbReference>
<organism evidence="6 7">
    <name type="scientific">Candidatus Sungbacteria bacterium RIFCSPHIGHO2_01_FULL_47_32</name>
    <dbReference type="NCBI Taxonomy" id="1802264"/>
    <lineage>
        <taxon>Bacteria</taxon>
        <taxon>Candidatus Sungiibacteriota</taxon>
    </lineage>
</organism>
<evidence type="ECO:0000256" key="2">
    <source>
        <dbReference type="ARBA" id="ARBA00022801"/>
    </source>
</evidence>
<accession>A0A1G2K782</accession>
<dbReference type="AlphaFoldDB" id="A0A1G2K782"/>
<dbReference type="PANTHER" id="PTHR43343">
    <property type="entry name" value="PEPTIDASE S12"/>
    <property type="match status" value="1"/>
</dbReference>
<dbReference type="Gene3D" id="2.30.42.10">
    <property type="match status" value="1"/>
</dbReference>
<gene>
    <name evidence="6" type="ORF">A2633_06155</name>
</gene>
<keyword evidence="1" id="KW-0645">Protease</keyword>
<dbReference type="InterPro" id="IPR036034">
    <property type="entry name" value="PDZ_sf"/>
</dbReference>
<dbReference type="InterPro" id="IPR001478">
    <property type="entry name" value="PDZ"/>
</dbReference>
<keyword evidence="2" id="KW-0378">Hydrolase</keyword>
<evidence type="ECO:0000256" key="4">
    <source>
        <dbReference type="SAM" id="SignalP"/>
    </source>
</evidence>
<evidence type="ECO:0000313" key="6">
    <source>
        <dbReference type="EMBL" id="OGZ95277.1"/>
    </source>
</evidence>
<dbReference type="GO" id="GO:0006508">
    <property type="term" value="P:proteolysis"/>
    <property type="evidence" value="ECO:0007669"/>
    <property type="project" value="UniProtKB-KW"/>
</dbReference>
<dbReference type="Gene3D" id="2.40.10.120">
    <property type="match status" value="1"/>
</dbReference>
<dbReference type="Pfam" id="PF13365">
    <property type="entry name" value="Trypsin_2"/>
    <property type="match status" value="1"/>
</dbReference>
<dbReference type="Pfam" id="PF13180">
    <property type="entry name" value="PDZ_2"/>
    <property type="match status" value="1"/>
</dbReference>
<proteinExistence type="predicted"/>
<evidence type="ECO:0000259" key="5">
    <source>
        <dbReference type="PROSITE" id="PS50106"/>
    </source>
</evidence>
<name>A0A1G2K782_9BACT</name>
<evidence type="ECO:0000256" key="1">
    <source>
        <dbReference type="ARBA" id="ARBA00022670"/>
    </source>
</evidence>
<dbReference type="PROSITE" id="PS50106">
    <property type="entry name" value="PDZ"/>
    <property type="match status" value="1"/>
</dbReference>
<evidence type="ECO:0000256" key="3">
    <source>
        <dbReference type="SAM" id="MobiDB-lite"/>
    </source>
</evidence>
<sequence>MKPGKLTAFFSVIALLVFFVGAGSAANAKGSKTPKPAVSASVPIYSDTLIKLSEKSVKETVLVTMEKGSGSGIVWTADGYILTNAHVVGNKKTARIRFIDGTVLEGKVVGTPDVETDVAVIKVEPPSPLSAAPIADSNNVRRGEMVYAIGEPFGLDYTLTAGVVSGLHRNMRSGAQETIQTDAALNPGNSGGPLYNMNGEVIAMNVSIVPRGNTVSFSIPINDVIFSARSILKNGKVVFGRLGAGLIDLAEVQSEEAAKAVGLSWPMAQKTGVYIREVVPKGPADVAGLKVGDITVSLNGVAITDSFQFKHLVSRSAIGVPLPLIVLRNGTEVTLTVSLAGREPEKSKEFVEDEDPEGPAPKSPGDPKLPEKQSFPNFGKGIMLLPPAVQSAVRNSQGMIVARMKGSDGKAMTSSTNAFLVDSEYAVTTVAFLGGMKNPEQVQYVFNNTPVALVALDTELGLALFKLQTPEKGKKPVQFSERVSVGKEYYSIIIKDPKDGNSVPYSVLLVNQLDDDIFVFPVVLKLVGIGAPVFNEAGQAVGMWIYVDKDPSDPADIADVSYAISSTIIKDFIKEAKKKGSREPGKK</sequence>
<dbReference type="GO" id="GO:0004252">
    <property type="term" value="F:serine-type endopeptidase activity"/>
    <property type="evidence" value="ECO:0007669"/>
    <property type="project" value="InterPro"/>
</dbReference>
<feature type="chain" id="PRO_5009583374" description="PDZ domain-containing protein" evidence="4">
    <location>
        <begin position="26"/>
        <end position="587"/>
    </location>
</feature>
<comment type="caution">
    <text evidence="6">The sequence shown here is derived from an EMBL/GenBank/DDBJ whole genome shotgun (WGS) entry which is preliminary data.</text>
</comment>
<dbReference type="PRINTS" id="PR00834">
    <property type="entry name" value="PROTEASES2C"/>
</dbReference>
<reference evidence="6 7" key="1">
    <citation type="journal article" date="2016" name="Nat. Commun.">
        <title>Thousands of microbial genomes shed light on interconnected biogeochemical processes in an aquifer system.</title>
        <authorList>
            <person name="Anantharaman K."/>
            <person name="Brown C.T."/>
            <person name="Hug L.A."/>
            <person name="Sharon I."/>
            <person name="Castelle C.J."/>
            <person name="Probst A.J."/>
            <person name="Thomas B.C."/>
            <person name="Singh A."/>
            <person name="Wilkins M.J."/>
            <person name="Karaoz U."/>
            <person name="Brodie E.L."/>
            <person name="Williams K.H."/>
            <person name="Hubbard S.S."/>
            <person name="Banfield J.F."/>
        </authorList>
    </citation>
    <scope>NUCLEOTIDE SEQUENCE [LARGE SCALE GENOMIC DNA]</scope>
</reference>
<keyword evidence="4" id="KW-0732">Signal</keyword>
<feature type="signal peptide" evidence="4">
    <location>
        <begin position="1"/>
        <end position="25"/>
    </location>
</feature>
<feature type="region of interest" description="Disordered" evidence="3">
    <location>
        <begin position="344"/>
        <end position="373"/>
    </location>
</feature>
<dbReference type="InterPro" id="IPR051201">
    <property type="entry name" value="Chloro_Bact_Ser_Proteases"/>
</dbReference>
<dbReference type="SUPFAM" id="SSF50156">
    <property type="entry name" value="PDZ domain-like"/>
    <property type="match status" value="1"/>
</dbReference>
<feature type="domain" description="PDZ" evidence="5">
    <location>
        <begin position="246"/>
        <end position="305"/>
    </location>
</feature>
<dbReference type="Proteomes" id="UP000177152">
    <property type="component" value="Unassembled WGS sequence"/>
</dbReference>
<dbReference type="SUPFAM" id="SSF50494">
    <property type="entry name" value="Trypsin-like serine proteases"/>
    <property type="match status" value="2"/>
</dbReference>
<dbReference type="InterPro" id="IPR001940">
    <property type="entry name" value="Peptidase_S1C"/>
</dbReference>